<feature type="region of interest" description="Disordered" evidence="1">
    <location>
        <begin position="301"/>
        <end position="321"/>
    </location>
</feature>
<dbReference type="RefSeq" id="WP_168570107.1">
    <property type="nucleotide sequence ID" value="NZ_CP051167.1"/>
</dbReference>
<dbReference type="EMBL" id="CP051167">
    <property type="protein sequence ID" value="QIZ71956.1"/>
    <property type="molecule type" value="Genomic_DNA"/>
</dbReference>
<name>A0A6H1U0I9_9CYAN</name>
<protein>
    <submittedName>
        <fullName evidence="2">Type I-U CRISPR-associated protein Cas5/Cas6</fullName>
    </submittedName>
</protein>
<accession>A0A6H1U0I9</accession>
<dbReference type="KEGG" id="oxy:HCG48_16345"/>
<organism evidence="2 3">
    <name type="scientific">Oxynema aestuarii AP17</name>
    <dbReference type="NCBI Taxonomy" id="2064643"/>
    <lineage>
        <taxon>Bacteria</taxon>
        <taxon>Bacillati</taxon>
        <taxon>Cyanobacteriota</taxon>
        <taxon>Cyanophyceae</taxon>
        <taxon>Oscillatoriophycideae</taxon>
        <taxon>Oscillatoriales</taxon>
        <taxon>Oscillatoriaceae</taxon>
        <taxon>Oxynema</taxon>
        <taxon>Oxynema aestuarii</taxon>
    </lineage>
</organism>
<dbReference type="AlphaFoldDB" id="A0A6H1U0I9"/>
<proteinExistence type="predicted"/>
<dbReference type="InterPro" id="IPR019089">
    <property type="entry name" value="Cas_GSU0054"/>
</dbReference>
<dbReference type="NCBIfam" id="TIGR02165">
    <property type="entry name" value="cas5_6_GSU0054"/>
    <property type="match status" value="1"/>
</dbReference>
<sequence>MSVTLSIRFLTGRFHATPWNHQVNEGIVEYPPSPWRILRALVSAYYYLSDRPPRDRLCQLVTQLADSLPSYRLPPHTTAHTRHYMPLRKEGKETTTKVLDTFVVFDRATTIPEKAPEIQVVWHDVELDDKQRQLLECLCHQLTYLGRAESWCEVSPCYTTATACNARPLGAYEVAAGETTRILVPLSQSEFEGFKTALGNVERPKRAKWRIPQDLLDTLEVDIGELHRQGWSGVPGARWATYTIANNSNNVRGWSVTERQAIARPTLARFDLSSNVLPPLTEALAVGERFRQTLMSRSDDGSQAMETFSGRRKTGEKRQNQRHAWYLPEDSDGDGRIDRLWVFAAEGFGEDAVRVLCGLSKVWAGKAFEVQTRLTGLGTLEDYRSTTIRQSRSLLGCSRIWRSLTPFVLPRHPKKKIDPDTGWQVDGVQWQAKHLIDHLRSVWAIAPLADVRVLSDSDIDCPYPWHAFRRRRSSGKGHQSSDRGYWIELEFEKEQCGPIAIGYGAHFGLGLFVPDL</sequence>
<gene>
    <name evidence="2" type="primary">cas5u6u</name>
    <name evidence="2" type="ORF">HCG48_16345</name>
</gene>
<evidence type="ECO:0000256" key="1">
    <source>
        <dbReference type="SAM" id="MobiDB-lite"/>
    </source>
</evidence>
<evidence type="ECO:0000313" key="2">
    <source>
        <dbReference type="EMBL" id="QIZ71956.1"/>
    </source>
</evidence>
<evidence type="ECO:0000313" key="3">
    <source>
        <dbReference type="Proteomes" id="UP000500857"/>
    </source>
</evidence>
<dbReference type="Proteomes" id="UP000500857">
    <property type="component" value="Chromosome"/>
</dbReference>
<keyword evidence="3" id="KW-1185">Reference proteome</keyword>
<reference evidence="2 3" key="1">
    <citation type="submission" date="2020-04" db="EMBL/GenBank/DDBJ databases">
        <authorList>
            <person name="Basu S."/>
            <person name="Maruthanayagam V."/>
            <person name="Chakraborty S."/>
            <person name="Pramanik A."/>
            <person name="Mukherjee J."/>
            <person name="Brink B."/>
        </authorList>
    </citation>
    <scope>NUCLEOTIDE SEQUENCE [LARGE SCALE GENOMIC DNA]</scope>
    <source>
        <strain evidence="2 3">AP17</strain>
    </source>
</reference>